<dbReference type="EMBL" id="UYRT01094532">
    <property type="protein sequence ID" value="VDN39665.1"/>
    <property type="molecule type" value="Genomic_DNA"/>
</dbReference>
<evidence type="ECO:0000313" key="2">
    <source>
        <dbReference type="Proteomes" id="UP000271098"/>
    </source>
</evidence>
<name>A0A183EMM4_9BILA</name>
<dbReference type="WBParaSite" id="GPUH_0002224201-mRNA-1">
    <property type="protein sequence ID" value="GPUH_0002224201-mRNA-1"/>
    <property type="gene ID" value="GPUH_0002224201"/>
</dbReference>
<protein>
    <submittedName>
        <fullName evidence="3">Ras-associating domain-containing protein</fullName>
    </submittedName>
</protein>
<reference evidence="1 2" key="2">
    <citation type="submission" date="2018-11" db="EMBL/GenBank/DDBJ databases">
        <authorList>
            <consortium name="Pathogen Informatics"/>
        </authorList>
    </citation>
    <scope>NUCLEOTIDE SEQUENCE [LARGE SCALE GENOMIC DNA]</scope>
</reference>
<gene>
    <name evidence="1" type="ORF">GPUH_LOCUS22213</name>
</gene>
<proteinExistence type="predicted"/>
<organism evidence="3">
    <name type="scientific">Gongylonema pulchrum</name>
    <dbReference type="NCBI Taxonomy" id="637853"/>
    <lineage>
        <taxon>Eukaryota</taxon>
        <taxon>Metazoa</taxon>
        <taxon>Ecdysozoa</taxon>
        <taxon>Nematoda</taxon>
        <taxon>Chromadorea</taxon>
        <taxon>Rhabditida</taxon>
        <taxon>Spirurina</taxon>
        <taxon>Spiruromorpha</taxon>
        <taxon>Spiruroidea</taxon>
        <taxon>Gongylonematidae</taxon>
        <taxon>Gongylonema</taxon>
    </lineage>
</organism>
<reference evidence="3" key="1">
    <citation type="submission" date="2016-06" db="UniProtKB">
        <authorList>
            <consortium name="WormBaseParasite"/>
        </authorList>
    </citation>
    <scope>IDENTIFICATION</scope>
</reference>
<sequence>MPDYLCSCREAFQTEKQPQVIIQVFFSALEDTDEHAEQLDCHSSKMGHIGERYVHLLRISSEGVPPPPRYASVCTSEINTEDRNLKTGRILCLSAVHSYTAWLMDVA</sequence>
<dbReference type="AlphaFoldDB" id="A0A183EMM4"/>
<keyword evidence="2" id="KW-1185">Reference proteome</keyword>
<dbReference type="Proteomes" id="UP000271098">
    <property type="component" value="Unassembled WGS sequence"/>
</dbReference>
<accession>A0A183EMM4</accession>
<evidence type="ECO:0000313" key="3">
    <source>
        <dbReference type="WBParaSite" id="GPUH_0002224201-mRNA-1"/>
    </source>
</evidence>
<evidence type="ECO:0000313" key="1">
    <source>
        <dbReference type="EMBL" id="VDN39665.1"/>
    </source>
</evidence>